<evidence type="ECO:0000256" key="5">
    <source>
        <dbReference type="PROSITE-ProRule" id="PRU00169"/>
    </source>
</evidence>
<gene>
    <name evidence="8" type="ORF">PQU95_00380</name>
</gene>
<organism evidence="8 9">
    <name type="scientific">Vogesella aquatica</name>
    <dbReference type="NCBI Taxonomy" id="2984206"/>
    <lineage>
        <taxon>Bacteria</taxon>
        <taxon>Pseudomonadati</taxon>
        <taxon>Pseudomonadota</taxon>
        <taxon>Betaproteobacteria</taxon>
        <taxon>Neisseriales</taxon>
        <taxon>Chromobacteriaceae</taxon>
        <taxon>Vogesella</taxon>
    </lineage>
</organism>
<comment type="catalytic activity">
    <reaction evidence="1">
        <text>ATP + protein L-histidine = ADP + protein N-phospho-L-histidine.</text>
        <dbReference type="EC" id="2.7.13.3"/>
    </reaction>
</comment>
<dbReference type="InterPro" id="IPR036890">
    <property type="entry name" value="HATPase_C_sf"/>
</dbReference>
<sequence>MSDTEIIQRLEKRLAREHAARQEAERLLEAKSLELYTTNCELADAKHQLEEKVAERTLELSQALALAEAGVRAKTEFLAVMSHELRTPMNGVMGMAELLAATPLSAAQRELLHTLQESAEAQMVLISDILDLSSIENGNLTLRRDPVDMVALLDGLLAQYRISANAKGLSLWLERPDNLPWLKGDADRLRQVLGNLLSNALKFTAEGQISLRVTLDKQPDGHGYWHVAVSDTGIGMSPQLIGRLFRTFEMADSSPTRRYGGTGVGLAISRRLAQAMQGDISVSSQVGEGSCFTFSWRAETVAAPVLVPSSTLSAIELPGPARELRVLVAEDNTINQKLIVKMLERLGVSRVTLADDGVQAVAVMETGNVDLVLMDMQMPNMSGVEATQTIRSQDLPVQPDIVALTANAFEEDRQACMGAGMDDFLTKPLKLDLLASVLCHAARGDYANQRDRT</sequence>
<dbReference type="PROSITE" id="PS50110">
    <property type="entry name" value="RESPONSE_REGULATORY"/>
    <property type="match status" value="1"/>
</dbReference>
<dbReference type="InterPro" id="IPR036097">
    <property type="entry name" value="HisK_dim/P_sf"/>
</dbReference>
<dbReference type="SUPFAM" id="SSF52172">
    <property type="entry name" value="CheY-like"/>
    <property type="match status" value="1"/>
</dbReference>
<dbReference type="SUPFAM" id="SSF55874">
    <property type="entry name" value="ATPase domain of HSP90 chaperone/DNA topoisomerase II/histidine kinase"/>
    <property type="match status" value="1"/>
</dbReference>
<dbReference type="SMART" id="SM00388">
    <property type="entry name" value="HisKA"/>
    <property type="match status" value="1"/>
</dbReference>
<dbReference type="InterPro" id="IPR005467">
    <property type="entry name" value="His_kinase_dom"/>
</dbReference>
<dbReference type="Pfam" id="PF00072">
    <property type="entry name" value="Response_reg"/>
    <property type="match status" value="1"/>
</dbReference>
<name>A0ABT5IT19_9NEIS</name>
<proteinExistence type="predicted"/>
<evidence type="ECO:0000256" key="2">
    <source>
        <dbReference type="ARBA" id="ARBA00012438"/>
    </source>
</evidence>
<evidence type="ECO:0000256" key="4">
    <source>
        <dbReference type="ARBA" id="ARBA00023012"/>
    </source>
</evidence>
<evidence type="ECO:0000256" key="3">
    <source>
        <dbReference type="ARBA" id="ARBA00022553"/>
    </source>
</evidence>
<dbReference type="SMART" id="SM00448">
    <property type="entry name" value="REC"/>
    <property type="match status" value="1"/>
</dbReference>
<dbReference type="PANTHER" id="PTHR45339:SF1">
    <property type="entry name" value="HYBRID SIGNAL TRANSDUCTION HISTIDINE KINASE J"/>
    <property type="match status" value="1"/>
</dbReference>
<keyword evidence="8" id="KW-0547">Nucleotide-binding</keyword>
<protein>
    <recommendedName>
        <fullName evidence="2">histidine kinase</fullName>
        <ecNumber evidence="2">2.7.13.3</ecNumber>
    </recommendedName>
</protein>
<dbReference type="Gene3D" id="3.30.565.10">
    <property type="entry name" value="Histidine kinase-like ATPase, C-terminal domain"/>
    <property type="match status" value="1"/>
</dbReference>
<dbReference type="EC" id="2.7.13.3" evidence="2"/>
<accession>A0ABT5IT19</accession>
<comment type="caution">
    <text evidence="8">The sequence shown here is derived from an EMBL/GenBank/DDBJ whole genome shotgun (WGS) entry which is preliminary data.</text>
</comment>
<dbReference type="Gene3D" id="1.10.287.130">
    <property type="match status" value="1"/>
</dbReference>
<dbReference type="Proteomes" id="UP001219956">
    <property type="component" value="Unassembled WGS sequence"/>
</dbReference>
<dbReference type="RefSeq" id="WP_272750172.1">
    <property type="nucleotide sequence ID" value="NZ_JAQQLF010000001.1"/>
</dbReference>
<dbReference type="SMART" id="SM00387">
    <property type="entry name" value="HATPase_c"/>
    <property type="match status" value="1"/>
</dbReference>
<dbReference type="CDD" id="cd17546">
    <property type="entry name" value="REC_hyHK_CKI1_RcsC-like"/>
    <property type="match status" value="1"/>
</dbReference>
<keyword evidence="3 5" id="KW-0597">Phosphoprotein</keyword>
<evidence type="ECO:0000313" key="8">
    <source>
        <dbReference type="EMBL" id="MDC7715674.1"/>
    </source>
</evidence>
<feature type="domain" description="Response regulatory" evidence="7">
    <location>
        <begin position="325"/>
        <end position="442"/>
    </location>
</feature>
<feature type="domain" description="Histidine kinase" evidence="6">
    <location>
        <begin position="80"/>
        <end position="300"/>
    </location>
</feature>
<dbReference type="GO" id="GO:0005524">
    <property type="term" value="F:ATP binding"/>
    <property type="evidence" value="ECO:0007669"/>
    <property type="project" value="UniProtKB-KW"/>
</dbReference>
<evidence type="ECO:0000259" key="6">
    <source>
        <dbReference type="PROSITE" id="PS50109"/>
    </source>
</evidence>
<dbReference type="PRINTS" id="PR00344">
    <property type="entry name" value="BCTRLSENSOR"/>
</dbReference>
<dbReference type="CDD" id="cd16922">
    <property type="entry name" value="HATPase_EvgS-ArcB-TorS-like"/>
    <property type="match status" value="1"/>
</dbReference>
<dbReference type="InterPro" id="IPR001789">
    <property type="entry name" value="Sig_transdc_resp-reg_receiver"/>
</dbReference>
<dbReference type="EMBL" id="JAQQLF010000001">
    <property type="protein sequence ID" value="MDC7715674.1"/>
    <property type="molecule type" value="Genomic_DNA"/>
</dbReference>
<dbReference type="Pfam" id="PF00512">
    <property type="entry name" value="HisKA"/>
    <property type="match status" value="1"/>
</dbReference>
<dbReference type="PROSITE" id="PS50109">
    <property type="entry name" value="HIS_KIN"/>
    <property type="match status" value="1"/>
</dbReference>
<dbReference type="InterPro" id="IPR011006">
    <property type="entry name" value="CheY-like_superfamily"/>
</dbReference>
<evidence type="ECO:0000259" key="7">
    <source>
        <dbReference type="PROSITE" id="PS50110"/>
    </source>
</evidence>
<dbReference type="InterPro" id="IPR004358">
    <property type="entry name" value="Sig_transdc_His_kin-like_C"/>
</dbReference>
<dbReference type="Gene3D" id="3.40.50.2300">
    <property type="match status" value="1"/>
</dbReference>
<dbReference type="Pfam" id="PF02518">
    <property type="entry name" value="HATPase_c"/>
    <property type="match status" value="1"/>
</dbReference>
<evidence type="ECO:0000256" key="1">
    <source>
        <dbReference type="ARBA" id="ARBA00000085"/>
    </source>
</evidence>
<dbReference type="PANTHER" id="PTHR45339">
    <property type="entry name" value="HYBRID SIGNAL TRANSDUCTION HISTIDINE KINASE J"/>
    <property type="match status" value="1"/>
</dbReference>
<dbReference type="CDD" id="cd00082">
    <property type="entry name" value="HisKA"/>
    <property type="match status" value="1"/>
</dbReference>
<keyword evidence="4" id="KW-0902">Two-component regulatory system</keyword>
<dbReference type="InterPro" id="IPR003661">
    <property type="entry name" value="HisK_dim/P_dom"/>
</dbReference>
<dbReference type="SUPFAM" id="SSF47384">
    <property type="entry name" value="Homodimeric domain of signal transducing histidine kinase"/>
    <property type="match status" value="1"/>
</dbReference>
<keyword evidence="9" id="KW-1185">Reference proteome</keyword>
<feature type="modified residue" description="4-aspartylphosphate" evidence="5">
    <location>
        <position position="375"/>
    </location>
</feature>
<keyword evidence="8" id="KW-0067">ATP-binding</keyword>
<reference evidence="8 9" key="1">
    <citation type="submission" date="2023-01" db="EMBL/GenBank/DDBJ databases">
        <title>Novel species of the genus Vogesella isolated from rivers.</title>
        <authorList>
            <person name="Lu H."/>
        </authorList>
    </citation>
    <scope>NUCLEOTIDE SEQUENCE [LARGE SCALE GENOMIC DNA]</scope>
    <source>
        <strain evidence="8 9">DC21W</strain>
    </source>
</reference>
<dbReference type="InterPro" id="IPR003594">
    <property type="entry name" value="HATPase_dom"/>
</dbReference>
<evidence type="ECO:0000313" key="9">
    <source>
        <dbReference type="Proteomes" id="UP001219956"/>
    </source>
</evidence>